<comment type="caution">
    <text evidence="4">The sequence shown here is derived from an EMBL/GenBank/DDBJ whole genome shotgun (WGS) entry which is preliminary data.</text>
</comment>
<evidence type="ECO:0000256" key="1">
    <source>
        <dbReference type="SAM" id="SignalP"/>
    </source>
</evidence>
<evidence type="ECO:0000313" key="5">
    <source>
        <dbReference type="Proteomes" id="UP000276389"/>
    </source>
</evidence>
<dbReference type="InterPro" id="IPR055397">
    <property type="entry name" value="TraK_C"/>
</dbReference>
<dbReference type="AlphaFoldDB" id="A0A428LGG0"/>
<evidence type="ECO:0000259" key="2">
    <source>
        <dbReference type="Pfam" id="PF06586"/>
    </source>
</evidence>
<dbReference type="EMBL" id="RWHU01000012">
    <property type="protein sequence ID" value="RSK63059.1"/>
    <property type="molecule type" value="Genomic_DNA"/>
</dbReference>
<dbReference type="InterPro" id="IPR014126">
    <property type="entry name" value="TraK_Ftype"/>
</dbReference>
<organism evidence="4 5">
    <name type="scientific">Enterobacter huaxiensis</name>
    <dbReference type="NCBI Taxonomy" id="2494702"/>
    <lineage>
        <taxon>Bacteria</taxon>
        <taxon>Pseudomonadati</taxon>
        <taxon>Pseudomonadota</taxon>
        <taxon>Gammaproteobacteria</taxon>
        <taxon>Enterobacterales</taxon>
        <taxon>Enterobacteriaceae</taxon>
        <taxon>Enterobacter</taxon>
    </lineage>
</organism>
<dbReference type="NCBIfam" id="TIGR02756">
    <property type="entry name" value="TraK_Ftype"/>
    <property type="match status" value="1"/>
</dbReference>
<accession>A0A428LGG0</accession>
<dbReference type="Pfam" id="PF06586">
    <property type="entry name" value="TraK_N"/>
    <property type="match status" value="1"/>
</dbReference>
<feature type="chain" id="PRO_5019350605" evidence="1">
    <location>
        <begin position="23"/>
        <end position="247"/>
    </location>
</feature>
<feature type="domain" description="TraK C-terminal" evidence="3">
    <location>
        <begin position="132"/>
        <end position="238"/>
    </location>
</feature>
<feature type="signal peptide" evidence="1">
    <location>
        <begin position="1"/>
        <end position="22"/>
    </location>
</feature>
<gene>
    <name evidence="4" type="primary">traK</name>
    <name evidence="4" type="ORF">EJE24_22095</name>
</gene>
<dbReference type="NCBIfam" id="NF010296">
    <property type="entry name" value="PRK13736.1"/>
    <property type="match status" value="1"/>
</dbReference>
<sequence>MRKNKRYGLPALLLFVCGHGIAAPQAQNATVVPLANGGQASIALSNTDPNLFMVAGDRVTALTSLDGELTRQEQTASGGVIVSTLNKKPFTFILETERGLNFSVRAVPREGAGRTVRLVSELSGTGEAARSWEESSPYEATLVSLSQHLMGGNLPEGWYELPVTHETLTPPPGLQASTERVWIGNHLKVVRYRITNRTASARRVSESDFWQNCIRAVLFAEPARSLMAGGAMQVYIISSGEANRGQY</sequence>
<dbReference type="RefSeq" id="WP_125915549.1">
    <property type="nucleotide sequence ID" value="NZ_RWHU01000012.1"/>
</dbReference>
<dbReference type="InterPro" id="IPR010563">
    <property type="entry name" value="TraK_N"/>
</dbReference>
<reference evidence="4 5" key="1">
    <citation type="submission" date="2018-12" db="EMBL/GenBank/DDBJ databases">
        <title>The Genome Submission of two Enterobacter spp. strains.</title>
        <authorList>
            <person name="Wu W."/>
            <person name="Wei L."/>
            <person name="Feng Y."/>
            <person name="Zong Z."/>
        </authorList>
    </citation>
    <scope>NUCLEOTIDE SEQUENCE [LARGE SCALE GENOMIC DNA]</scope>
    <source>
        <strain evidence="4 5">WCHEHu045002</strain>
    </source>
</reference>
<dbReference type="Proteomes" id="UP000276389">
    <property type="component" value="Unassembled WGS sequence"/>
</dbReference>
<name>A0A428LGG0_9ENTR</name>
<dbReference type="Pfam" id="PF23536">
    <property type="entry name" value="TraK_C"/>
    <property type="match status" value="1"/>
</dbReference>
<evidence type="ECO:0000313" key="4">
    <source>
        <dbReference type="EMBL" id="RSK63059.1"/>
    </source>
</evidence>
<evidence type="ECO:0000259" key="3">
    <source>
        <dbReference type="Pfam" id="PF23536"/>
    </source>
</evidence>
<feature type="domain" description="TraK N-terminal" evidence="2">
    <location>
        <begin position="34"/>
        <end position="122"/>
    </location>
</feature>
<keyword evidence="1" id="KW-0732">Signal</keyword>
<protein>
    <submittedName>
        <fullName evidence="4">Type-F conjugative transfer system secretin TraK</fullName>
    </submittedName>
</protein>
<proteinExistence type="predicted"/>